<keyword evidence="1" id="KW-0472">Membrane</keyword>
<dbReference type="RefSeq" id="WP_140999556.1">
    <property type="nucleotide sequence ID" value="NZ_VDCZ01000028.1"/>
</dbReference>
<name>A0A6I4IWC1_9FLAO</name>
<keyword evidence="1" id="KW-0812">Transmembrane</keyword>
<keyword evidence="1" id="KW-1133">Transmembrane helix</keyword>
<dbReference type="EMBL" id="WQLW01000028">
    <property type="protein sequence ID" value="MVO11130.1"/>
    <property type="molecule type" value="Genomic_DNA"/>
</dbReference>
<comment type="caution">
    <text evidence="2">The sequence shown here is derived from an EMBL/GenBank/DDBJ whole genome shotgun (WGS) entry which is preliminary data.</text>
</comment>
<evidence type="ECO:0000313" key="2">
    <source>
        <dbReference type="EMBL" id="MVO11130.1"/>
    </source>
</evidence>
<evidence type="ECO:0000313" key="3">
    <source>
        <dbReference type="Proteomes" id="UP000431264"/>
    </source>
</evidence>
<gene>
    <name evidence="2" type="ORF">GOQ30_18340</name>
</gene>
<dbReference type="AlphaFoldDB" id="A0A6I4IWC1"/>
<feature type="transmembrane region" description="Helical" evidence="1">
    <location>
        <begin position="6"/>
        <end position="25"/>
    </location>
</feature>
<dbReference type="Proteomes" id="UP000431264">
    <property type="component" value="Unassembled WGS sequence"/>
</dbReference>
<protein>
    <submittedName>
        <fullName evidence="2">Uncharacterized protein</fullName>
    </submittedName>
</protein>
<dbReference type="OrthoDB" id="9967766at2"/>
<organism evidence="2 3">
    <name type="scientific">Flavobacterium profundi</name>
    <dbReference type="NCBI Taxonomy" id="1774945"/>
    <lineage>
        <taxon>Bacteria</taxon>
        <taxon>Pseudomonadati</taxon>
        <taxon>Bacteroidota</taxon>
        <taxon>Flavobacteriia</taxon>
        <taxon>Flavobacteriales</taxon>
        <taxon>Flavobacteriaceae</taxon>
        <taxon>Flavobacterium</taxon>
    </lineage>
</organism>
<evidence type="ECO:0000256" key="1">
    <source>
        <dbReference type="SAM" id="Phobius"/>
    </source>
</evidence>
<keyword evidence="3" id="KW-1185">Reference proteome</keyword>
<accession>A0A6I4IWC1</accession>
<sequence length="151" mass="17982">MDYKLIISITALVISSISLIWNIWIKIQAEKKKILIQCHKINYETNCSFVITLTNIGKKPIYIRRIEIFELVNKETKRTNINYSDYKHLFENKPLNPDDWRTVVLKDPKKTIFVDTETGKLKTNKVVIVEPNNKKYSTKWFKQNNFKKTSW</sequence>
<reference evidence="3" key="1">
    <citation type="submission" date="2019-05" db="EMBL/GenBank/DDBJ databases">
        <title>Flavobacterium profundi sp. nov., isolated from a deep-sea seamount.</title>
        <authorList>
            <person name="Zhang D.-C."/>
        </authorList>
    </citation>
    <scope>NUCLEOTIDE SEQUENCE [LARGE SCALE GENOMIC DNA]</scope>
    <source>
        <strain evidence="3">TP390</strain>
    </source>
</reference>
<proteinExistence type="predicted"/>